<proteinExistence type="predicted"/>
<dbReference type="InterPro" id="IPR036390">
    <property type="entry name" value="WH_DNA-bd_sf"/>
</dbReference>
<evidence type="ECO:0000313" key="6">
    <source>
        <dbReference type="EMBL" id="OTA41850.1"/>
    </source>
</evidence>
<dbReference type="SUPFAM" id="SSF52540">
    <property type="entry name" value="P-loop containing nucleoside triphosphate hydrolases"/>
    <property type="match status" value="1"/>
</dbReference>
<evidence type="ECO:0000256" key="4">
    <source>
        <dbReference type="SAM" id="MobiDB-lite"/>
    </source>
</evidence>
<dbReference type="InterPro" id="IPR002078">
    <property type="entry name" value="Sigma_54_int"/>
</dbReference>
<dbReference type="GO" id="GO:0005524">
    <property type="term" value="F:ATP binding"/>
    <property type="evidence" value="ECO:0007669"/>
    <property type="project" value="UniProtKB-KW"/>
</dbReference>
<name>A0A1Y2T5W8_SYMTR</name>
<dbReference type="InterPro" id="IPR003593">
    <property type="entry name" value="AAA+_ATPase"/>
</dbReference>
<feature type="region of interest" description="Disordered" evidence="4">
    <location>
        <begin position="265"/>
        <end position="352"/>
    </location>
</feature>
<dbReference type="SUPFAM" id="SSF46785">
    <property type="entry name" value="Winged helix' DNA-binding domain"/>
    <property type="match status" value="1"/>
</dbReference>
<feature type="compositionally biased region" description="Pro residues" evidence="4">
    <location>
        <begin position="337"/>
        <end position="352"/>
    </location>
</feature>
<dbReference type="EMBL" id="LWLV01000189">
    <property type="protein sequence ID" value="OTA41850.1"/>
    <property type="molecule type" value="Genomic_DNA"/>
</dbReference>
<keyword evidence="2" id="KW-0067">ATP-binding</keyword>
<evidence type="ECO:0000313" key="7">
    <source>
        <dbReference type="Proteomes" id="UP000194267"/>
    </source>
</evidence>
<dbReference type="Gene3D" id="3.40.50.300">
    <property type="entry name" value="P-loop containing nucleotide triphosphate hydrolases"/>
    <property type="match status" value="1"/>
</dbReference>
<dbReference type="CDD" id="cd00009">
    <property type="entry name" value="AAA"/>
    <property type="match status" value="1"/>
</dbReference>
<evidence type="ECO:0000256" key="1">
    <source>
        <dbReference type="ARBA" id="ARBA00022741"/>
    </source>
</evidence>
<dbReference type="PANTHER" id="PTHR32071:SF38">
    <property type="entry name" value="PSP OPERON TRANSCRIPTIONAL ACTIVATOR"/>
    <property type="match status" value="1"/>
</dbReference>
<protein>
    <recommendedName>
        <fullName evidence="5">Sigma-54 factor interaction domain-containing protein</fullName>
    </recommendedName>
</protein>
<dbReference type="InterPro" id="IPR027417">
    <property type="entry name" value="P-loop_NTPase"/>
</dbReference>
<feature type="domain" description="Sigma-54 factor interaction" evidence="5">
    <location>
        <begin position="84"/>
        <end position="262"/>
    </location>
</feature>
<dbReference type="AlphaFoldDB" id="A0A1Y2T5W8"/>
<dbReference type="PROSITE" id="PS50045">
    <property type="entry name" value="SIGMA54_INTERACT_4"/>
    <property type="match status" value="1"/>
</dbReference>
<keyword evidence="3" id="KW-0238">DNA-binding</keyword>
<feature type="compositionally biased region" description="Basic residues" evidence="4">
    <location>
        <begin position="299"/>
        <end position="314"/>
    </location>
</feature>
<sequence length="352" mass="37334">MRKDRVLEALRQLAPAGSSSGVTAIEVAEHVGIRRNNASADLNELVNEGLALKLKGKPVRFIAAAEPGSPAVPAPVANDPFDELVGYGGSLGAAVEQAKAAMLYPPRGLPTLISGPTGSGKSRLAEAMYRYAVAAGRLPPGAPFCVFNCADYAANPQLLQAQLFGYVKGAFTGAERDTPGLVAQADGGLLFLDEIHRLPPDGQEMLFLLMDRGVYRALGDTATRQASVMLVGATSEDPSSSLLNTFVRRFPVVIHLPGLDVRPVEERWRSSRSSAGRGLPDRQGHRRKPAGPAGAPGLPHHRERGRAAQRHPHGVRQGVLRARGGRVGRRRPDFPRPHPPVPPDPAGLPAGP</sequence>
<comment type="caution">
    <text evidence="6">The sequence shown here is derived from an EMBL/GenBank/DDBJ whole genome shotgun (WGS) entry which is preliminary data.</text>
</comment>
<dbReference type="Pfam" id="PF00158">
    <property type="entry name" value="Sigma54_activat"/>
    <property type="match status" value="1"/>
</dbReference>
<accession>A0A1Y2T5W8</accession>
<dbReference type="PANTHER" id="PTHR32071">
    <property type="entry name" value="TRANSCRIPTIONAL REGULATORY PROTEIN"/>
    <property type="match status" value="1"/>
</dbReference>
<evidence type="ECO:0000259" key="5">
    <source>
        <dbReference type="PROSITE" id="PS50045"/>
    </source>
</evidence>
<dbReference type="GO" id="GO:0006355">
    <property type="term" value="P:regulation of DNA-templated transcription"/>
    <property type="evidence" value="ECO:0007669"/>
    <property type="project" value="InterPro"/>
</dbReference>
<evidence type="ECO:0000256" key="3">
    <source>
        <dbReference type="ARBA" id="ARBA00023125"/>
    </source>
</evidence>
<dbReference type="Proteomes" id="UP000194267">
    <property type="component" value="Unassembled WGS sequence"/>
</dbReference>
<gene>
    <name evidence="6" type="ORF">A6D92_03375</name>
</gene>
<dbReference type="GO" id="GO:0003677">
    <property type="term" value="F:DNA binding"/>
    <property type="evidence" value="ECO:0007669"/>
    <property type="project" value="UniProtKB-KW"/>
</dbReference>
<organism evidence="6 7">
    <name type="scientific">Symbiobacterium thermophilum</name>
    <dbReference type="NCBI Taxonomy" id="2734"/>
    <lineage>
        <taxon>Bacteria</taxon>
        <taxon>Bacillati</taxon>
        <taxon>Bacillota</taxon>
        <taxon>Clostridia</taxon>
        <taxon>Eubacteriales</taxon>
        <taxon>Symbiobacteriaceae</taxon>
        <taxon>Symbiobacterium</taxon>
    </lineage>
</organism>
<dbReference type="SMART" id="SM00382">
    <property type="entry name" value="AAA"/>
    <property type="match status" value="1"/>
</dbReference>
<keyword evidence="1" id="KW-0547">Nucleotide-binding</keyword>
<evidence type="ECO:0000256" key="2">
    <source>
        <dbReference type="ARBA" id="ARBA00022840"/>
    </source>
</evidence>
<reference evidence="7" key="1">
    <citation type="submission" date="2016-04" db="EMBL/GenBank/DDBJ databases">
        <authorList>
            <person name="Antunes L.P."/>
            <person name="Martins L.F."/>
            <person name="Pereira R.V."/>
            <person name="Thomas A.M."/>
            <person name="Barbosa D."/>
            <person name="Nascimento L."/>
            <person name="Silva G.M."/>
            <person name="Condomitti G.W."/>
            <person name="Digiampietri L.A."/>
            <person name="Lombardi K.C."/>
            <person name="Ramos P.L."/>
            <person name="Quaggio R.B."/>
            <person name="Oliveira J.C."/>
            <person name="Pascon R.C."/>
            <person name="Cruz J.B."/>
            <person name="Silva A.M."/>
            <person name="Setubal J.C."/>
        </authorList>
    </citation>
    <scope>NUCLEOTIDE SEQUENCE [LARGE SCALE GENOMIC DNA]</scope>
</reference>